<evidence type="ECO:0000256" key="1">
    <source>
        <dbReference type="ARBA" id="ARBA00004123"/>
    </source>
</evidence>
<comment type="subcellular location">
    <subcellularLocation>
        <location evidence="1">Nucleus</location>
    </subcellularLocation>
</comment>
<evidence type="ECO:0000313" key="10">
    <source>
        <dbReference type="RefSeq" id="XP_030530246.1"/>
    </source>
</evidence>
<evidence type="ECO:0000259" key="8">
    <source>
        <dbReference type="PROSITE" id="PS51998"/>
    </source>
</evidence>
<sequence>MSAGMQQLIAKTAREVLQESDADEVTEHQLRMEVSKRLGVDLALPKHKAIVSLAMQSFLEGGRVPEDVGGDAHEDREAGEDPERSDAPKEYTDGGDLVICKLSEQRKVTVGKFKGKPLVSMRKYYNKDGKERPSPNGISLTADQWLALKNSVPAIEAAIKKMTSGS</sequence>
<proteinExistence type="inferred from homology"/>
<accession>A0A8B8P662</accession>
<keyword evidence="4" id="KW-0238">DNA-binding</keyword>
<dbReference type="GeneID" id="115740794"/>
<feature type="domain" description="DEK-C" evidence="8">
    <location>
        <begin position="3"/>
        <end position="60"/>
    </location>
</feature>
<dbReference type="PROSITE" id="PS51998">
    <property type="entry name" value="DEK_C"/>
    <property type="match status" value="1"/>
</dbReference>
<gene>
    <name evidence="10" type="primary">LOC115740794</name>
</gene>
<dbReference type="Gene3D" id="2.30.31.10">
    <property type="entry name" value="Transcriptional Coactivator Pc4, Chain A"/>
    <property type="match status" value="1"/>
</dbReference>
<dbReference type="GO" id="GO:0005634">
    <property type="term" value="C:nucleus"/>
    <property type="evidence" value="ECO:0007669"/>
    <property type="project" value="UniProtKB-SubCell"/>
</dbReference>
<comment type="similarity">
    <text evidence="2">Belongs to the transcriptional coactivator PC4 family.</text>
</comment>
<dbReference type="Pfam" id="PF02229">
    <property type="entry name" value="PC4"/>
    <property type="match status" value="1"/>
</dbReference>
<evidence type="ECO:0000313" key="9">
    <source>
        <dbReference type="Proteomes" id="UP000827889"/>
    </source>
</evidence>
<keyword evidence="5" id="KW-0804">Transcription</keyword>
<dbReference type="InterPro" id="IPR014876">
    <property type="entry name" value="DEK_C"/>
</dbReference>
<dbReference type="FunFam" id="2.30.31.10:FF:000011">
    <property type="entry name" value="RNA polymerase II transcriptional coactivator KELP"/>
    <property type="match status" value="1"/>
</dbReference>
<dbReference type="Proteomes" id="UP000827889">
    <property type="component" value="Chromosome 9"/>
</dbReference>
<dbReference type="Pfam" id="PF08766">
    <property type="entry name" value="DEK_C"/>
    <property type="match status" value="1"/>
</dbReference>
<evidence type="ECO:0000256" key="7">
    <source>
        <dbReference type="SAM" id="MobiDB-lite"/>
    </source>
</evidence>
<dbReference type="PANTHER" id="PTHR13215">
    <property type="entry name" value="RNA POLYMERASE II TRANSCRIPTIONAL COACTIVATOR"/>
    <property type="match status" value="1"/>
</dbReference>
<keyword evidence="9" id="KW-1185">Reference proteome</keyword>
<dbReference type="RefSeq" id="XP_030530246.1">
    <property type="nucleotide sequence ID" value="XM_030674386.2"/>
</dbReference>
<evidence type="ECO:0000256" key="6">
    <source>
        <dbReference type="ARBA" id="ARBA00023242"/>
    </source>
</evidence>
<dbReference type="GO" id="GO:0003713">
    <property type="term" value="F:transcription coactivator activity"/>
    <property type="evidence" value="ECO:0007669"/>
    <property type="project" value="InterPro"/>
</dbReference>
<reference evidence="10" key="1">
    <citation type="submission" date="2025-08" db="UniProtKB">
        <authorList>
            <consortium name="RefSeq"/>
        </authorList>
    </citation>
    <scope>IDENTIFICATION</scope>
    <source>
        <tissue evidence="10">Leaf</tissue>
    </source>
</reference>
<dbReference type="InterPro" id="IPR017415">
    <property type="entry name" value="KELP"/>
</dbReference>
<evidence type="ECO:0000256" key="5">
    <source>
        <dbReference type="ARBA" id="ARBA00023163"/>
    </source>
</evidence>
<dbReference type="InterPro" id="IPR009044">
    <property type="entry name" value="ssDNA-bd_transcriptional_reg"/>
</dbReference>
<feature type="region of interest" description="Disordered" evidence="7">
    <location>
        <begin position="62"/>
        <end position="93"/>
    </location>
</feature>
<evidence type="ECO:0000256" key="4">
    <source>
        <dbReference type="ARBA" id="ARBA00023125"/>
    </source>
</evidence>
<dbReference type="InterPro" id="IPR003173">
    <property type="entry name" value="PC4_C"/>
</dbReference>
<dbReference type="InterPro" id="IPR045125">
    <property type="entry name" value="Sub1/Tcp4-like"/>
</dbReference>
<dbReference type="AlphaFoldDB" id="A0A8B8P662"/>
<evidence type="ECO:0000256" key="3">
    <source>
        <dbReference type="ARBA" id="ARBA00023015"/>
    </source>
</evidence>
<dbReference type="PIRSF" id="PIRSF038156">
    <property type="entry name" value="RNA_pol_II_KELP"/>
    <property type="match status" value="1"/>
</dbReference>
<keyword evidence="6" id="KW-0539">Nucleus</keyword>
<keyword evidence="3" id="KW-0805">Transcription regulation</keyword>
<name>A0A8B8P662_9MYRT</name>
<dbReference type="GO" id="GO:0003677">
    <property type="term" value="F:DNA binding"/>
    <property type="evidence" value="ECO:0007669"/>
    <property type="project" value="UniProtKB-KW"/>
</dbReference>
<feature type="compositionally biased region" description="Basic and acidic residues" evidence="7">
    <location>
        <begin position="63"/>
        <end position="92"/>
    </location>
</feature>
<dbReference type="KEGG" id="rarg:115740794"/>
<dbReference type="OrthoDB" id="2505440at2759"/>
<protein>
    <submittedName>
        <fullName evidence="10">RNA polymerase II transcriptional coactivator KELP-like</fullName>
    </submittedName>
</protein>
<organism evidence="9 10">
    <name type="scientific">Rhodamnia argentea</name>
    <dbReference type="NCBI Taxonomy" id="178133"/>
    <lineage>
        <taxon>Eukaryota</taxon>
        <taxon>Viridiplantae</taxon>
        <taxon>Streptophyta</taxon>
        <taxon>Embryophyta</taxon>
        <taxon>Tracheophyta</taxon>
        <taxon>Spermatophyta</taxon>
        <taxon>Magnoliopsida</taxon>
        <taxon>eudicotyledons</taxon>
        <taxon>Gunneridae</taxon>
        <taxon>Pentapetalae</taxon>
        <taxon>rosids</taxon>
        <taxon>malvids</taxon>
        <taxon>Myrtales</taxon>
        <taxon>Myrtaceae</taxon>
        <taxon>Myrtoideae</taxon>
        <taxon>Myrteae</taxon>
        <taxon>Australasian group</taxon>
        <taxon>Rhodamnia</taxon>
    </lineage>
</organism>
<evidence type="ECO:0000256" key="2">
    <source>
        <dbReference type="ARBA" id="ARBA00009001"/>
    </source>
</evidence>
<dbReference type="SUPFAM" id="SSF54447">
    <property type="entry name" value="ssDNA-binding transcriptional regulator domain"/>
    <property type="match status" value="1"/>
</dbReference>
<dbReference type="GO" id="GO:0060261">
    <property type="term" value="P:positive regulation of transcription initiation by RNA polymerase II"/>
    <property type="evidence" value="ECO:0007669"/>
    <property type="project" value="InterPro"/>
</dbReference>